<evidence type="ECO:0000313" key="1">
    <source>
        <dbReference type="EMBL" id="EFE48098.1"/>
    </source>
</evidence>
<sequence length="50" mass="5861">MCSSWQSFLQERPYATAYRPFSVMESCTSNANPPPSENRFSDDLLKFIFY</sequence>
<name>D4DVN6_NEIEG</name>
<comment type="caution">
    <text evidence="1">The sequence shown here is derived from an EMBL/GenBank/DDBJ whole genome shotgun (WGS) entry which is preliminary data.</text>
</comment>
<reference evidence="1 2" key="1">
    <citation type="submission" date="2010-02" db="EMBL/GenBank/DDBJ databases">
        <authorList>
            <person name="Weinstock G."/>
            <person name="Sodergren E."/>
            <person name="Clifton S."/>
            <person name="Fulton L."/>
            <person name="Fulton B."/>
            <person name="Courtney L."/>
            <person name="Fronick C."/>
            <person name="Harrison M."/>
            <person name="Strong C."/>
            <person name="Farmer C."/>
            <person name="Delahaunty K."/>
            <person name="Markovic C."/>
            <person name="Hall O."/>
            <person name="Minx P."/>
            <person name="Tomlinson C."/>
            <person name="Mitreva M."/>
            <person name="Nelson J."/>
            <person name="Hou S."/>
            <person name="Wollam A."/>
            <person name="Pepin K.H."/>
            <person name="Johnson M."/>
            <person name="Bhonagiri V."/>
            <person name="Zhang X."/>
            <person name="Suruliraj S."/>
            <person name="Warren W."/>
            <person name="Chinwalla A."/>
            <person name="Mardis E.R."/>
            <person name="Wilson R.K."/>
        </authorList>
    </citation>
    <scope>NUCLEOTIDE SEQUENCE [LARGE SCALE GENOMIC DNA]</scope>
    <source>
        <strain evidence="1 2">ATCC 29315</strain>
    </source>
</reference>
<dbReference type="EMBL" id="ADBF01000263">
    <property type="protein sequence ID" value="EFE48098.1"/>
    <property type="molecule type" value="Genomic_DNA"/>
</dbReference>
<accession>D4DVN6</accession>
<gene>
    <name evidence="1" type="ORF">NEIELOOT_03157</name>
</gene>
<dbReference type="Proteomes" id="UP000005536">
    <property type="component" value="Unassembled WGS sequence"/>
</dbReference>
<protein>
    <submittedName>
        <fullName evidence="1">Uncharacterized protein</fullName>
    </submittedName>
</protein>
<dbReference type="AlphaFoldDB" id="D4DVN6"/>
<organism evidence="1 2">
    <name type="scientific">Neisseria elongata subsp. glycolytica ATCC 29315</name>
    <dbReference type="NCBI Taxonomy" id="546263"/>
    <lineage>
        <taxon>Bacteria</taxon>
        <taxon>Pseudomonadati</taxon>
        <taxon>Pseudomonadota</taxon>
        <taxon>Betaproteobacteria</taxon>
        <taxon>Neisseriales</taxon>
        <taxon>Neisseriaceae</taxon>
        <taxon>Neisseria</taxon>
    </lineage>
</organism>
<evidence type="ECO:0000313" key="2">
    <source>
        <dbReference type="Proteomes" id="UP000005536"/>
    </source>
</evidence>
<proteinExistence type="predicted"/>